<protein>
    <recommendedName>
        <fullName evidence="2">DUF7382 domain-containing protein</fullName>
    </recommendedName>
</protein>
<feature type="domain" description="DUF7382" evidence="2">
    <location>
        <begin position="46"/>
        <end position="108"/>
    </location>
</feature>
<dbReference type="InterPro" id="IPR055806">
    <property type="entry name" value="DUF7382"/>
</dbReference>
<dbReference type="Proteomes" id="UP000198856">
    <property type="component" value="Unassembled WGS sequence"/>
</dbReference>
<name>A0A1G8YZT6_9EURY</name>
<sequence>MRETSLQADNRAIEGLPIRLVIALVVGVASLAVMMNVISGLNTFGTTELDTSPEPEIIEEETTQVNVTVLDPDGQPISNATVVAKSDTAMLDSTSYAKTDGDGVATLTLDPELRPNQGEGTIALDIRPPDGDYADKQENTGILVIDP</sequence>
<accession>A0A1G8YZT6</accession>
<keyword evidence="4" id="KW-1185">Reference proteome</keyword>
<dbReference type="OrthoDB" id="300879at2157"/>
<keyword evidence="1" id="KW-0812">Transmembrane</keyword>
<dbReference type="EMBL" id="FNFC01000017">
    <property type="protein sequence ID" value="SDK08399.1"/>
    <property type="molecule type" value="Genomic_DNA"/>
</dbReference>
<dbReference type="AlphaFoldDB" id="A0A1G8YZT6"/>
<evidence type="ECO:0000313" key="3">
    <source>
        <dbReference type="EMBL" id="SDK08399.1"/>
    </source>
</evidence>
<keyword evidence="1" id="KW-0472">Membrane</keyword>
<organism evidence="3 4">
    <name type="scientific">Halovenus aranensis</name>
    <dbReference type="NCBI Taxonomy" id="890420"/>
    <lineage>
        <taxon>Archaea</taxon>
        <taxon>Methanobacteriati</taxon>
        <taxon>Methanobacteriota</taxon>
        <taxon>Stenosarchaea group</taxon>
        <taxon>Halobacteria</taxon>
        <taxon>Halobacteriales</taxon>
        <taxon>Haloarculaceae</taxon>
        <taxon>Halovenus</taxon>
    </lineage>
</organism>
<evidence type="ECO:0000256" key="1">
    <source>
        <dbReference type="SAM" id="Phobius"/>
    </source>
</evidence>
<keyword evidence="1" id="KW-1133">Transmembrane helix</keyword>
<dbReference type="RefSeq" id="WP_092704415.1">
    <property type="nucleotide sequence ID" value="NZ_FNFC01000017.1"/>
</dbReference>
<dbReference type="SUPFAM" id="SSF49373">
    <property type="entry name" value="Invasin/intimin cell-adhesion fragments"/>
    <property type="match status" value="1"/>
</dbReference>
<reference evidence="3 4" key="1">
    <citation type="submission" date="2016-10" db="EMBL/GenBank/DDBJ databases">
        <authorList>
            <person name="de Groot N.N."/>
        </authorList>
    </citation>
    <scope>NUCLEOTIDE SEQUENCE [LARGE SCALE GENOMIC DNA]</scope>
    <source>
        <strain evidence="3 4">IBRC-M10015</strain>
    </source>
</reference>
<evidence type="ECO:0000259" key="2">
    <source>
        <dbReference type="Pfam" id="PF24107"/>
    </source>
</evidence>
<dbReference type="STRING" id="890420.SAMN05216226_11724"/>
<gene>
    <name evidence="3" type="ORF">SAMN05216226_11724</name>
</gene>
<feature type="transmembrane region" description="Helical" evidence="1">
    <location>
        <begin position="20"/>
        <end position="41"/>
    </location>
</feature>
<evidence type="ECO:0000313" key="4">
    <source>
        <dbReference type="Proteomes" id="UP000198856"/>
    </source>
</evidence>
<dbReference type="InterPro" id="IPR008964">
    <property type="entry name" value="Invasin/intimin_cell_adhesion"/>
</dbReference>
<dbReference type="Gene3D" id="2.60.40.10">
    <property type="entry name" value="Immunoglobulins"/>
    <property type="match status" value="1"/>
</dbReference>
<dbReference type="Pfam" id="PF24107">
    <property type="entry name" value="DUF7382"/>
    <property type="match status" value="1"/>
</dbReference>
<proteinExistence type="predicted"/>
<dbReference type="InterPro" id="IPR013783">
    <property type="entry name" value="Ig-like_fold"/>
</dbReference>